<protein>
    <recommendedName>
        <fullName evidence="8">Bcr/CflA family efflux transporter</fullName>
    </recommendedName>
</protein>
<comment type="subcellular location">
    <subcellularLocation>
        <location evidence="8">Cell inner membrane</location>
        <topology evidence="8">Multi-pass membrane protein</topology>
    </subcellularLocation>
    <subcellularLocation>
        <location evidence="1">Cell membrane</location>
        <topology evidence="1">Multi-pass membrane protein</topology>
    </subcellularLocation>
</comment>
<dbReference type="PANTHER" id="PTHR23502:SF132">
    <property type="entry name" value="POLYAMINE TRANSPORTER 2-RELATED"/>
    <property type="match status" value="1"/>
</dbReference>
<dbReference type="InterPro" id="IPR020846">
    <property type="entry name" value="MFS_dom"/>
</dbReference>
<evidence type="ECO:0000313" key="11">
    <source>
        <dbReference type="Proteomes" id="UP000305202"/>
    </source>
</evidence>
<feature type="transmembrane region" description="Helical" evidence="8">
    <location>
        <begin position="207"/>
        <end position="228"/>
    </location>
</feature>
<comment type="similarity">
    <text evidence="2 8">Belongs to the major facilitator superfamily. Bcr/CmlA family.</text>
</comment>
<accession>A0ABY2SJ78</accession>
<feature type="transmembrane region" description="Helical" evidence="8">
    <location>
        <begin position="240"/>
        <end position="262"/>
    </location>
</feature>
<feature type="transmembrane region" description="Helical" evidence="8">
    <location>
        <begin position="274"/>
        <end position="293"/>
    </location>
</feature>
<keyword evidence="5 8" id="KW-0812">Transmembrane</keyword>
<evidence type="ECO:0000256" key="1">
    <source>
        <dbReference type="ARBA" id="ARBA00004651"/>
    </source>
</evidence>
<feature type="transmembrane region" description="Helical" evidence="8">
    <location>
        <begin position="362"/>
        <end position="381"/>
    </location>
</feature>
<comment type="caution">
    <text evidence="8">Lacks conserved residue(s) required for the propagation of feature annotation.</text>
</comment>
<keyword evidence="11" id="KW-1185">Reference proteome</keyword>
<dbReference type="Pfam" id="PF07690">
    <property type="entry name" value="MFS_1"/>
    <property type="match status" value="1"/>
</dbReference>
<feature type="transmembrane region" description="Helical" evidence="8">
    <location>
        <begin position="74"/>
        <end position="93"/>
    </location>
</feature>
<feature type="transmembrane region" description="Helical" evidence="8">
    <location>
        <begin position="132"/>
        <end position="157"/>
    </location>
</feature>
<evidence type="ECO:0000313" key="10">
    <source>
        <dbReference type="EMBL" id="TKI04586.1"/>
    </source>
</evidence>
<feature type="transmembrane region" description="Helical" evidence="8">
    <location>
        <begin position="163"/>
        <end position="186"/>
    </location>
</feature>
<comment type="caution">
    <text evidence="10">The sequence shown here is derived from an EMBL/GenBank/DDBJ whole genome shotgun (WGS) entry which is preliminary data.</text>
</comment>
<evidence type="ECO:0000256" key="3">
    <source>
        <dbReference type="ARBA" id="ARBA00022448"/>
    </source>
</evidence>
<evidence type="ECO:0000259" key="9">
    <source>
        <dbReference type="PROSITE" id="PS50850"/>
    </source>
</evidence>
<evidence type="ECO:0000256" key="6">
    <source>
        <dbReference type="ARBA" id="ARBA00022989"/>
    </source>
</evidence>
<dbReference type="InterPro" id="IPR011701">
    <property type="entry name" value="MFS"/>
</dbReference>
<keyword evidence="7 8" id="KW-0472">Membrane</keyword>
<keyword evidence="6 8" id="KW-1133">Transmembrane helix</keyword>
<keyword evidence="4" id="KW-1003">Cell membrane</keyword>
<gene>
    <name evidence="10" type="ORF">FCN80_17370</name>
</gene>
<feature type="domain" description="Major facilitator superfamily (MFS) profile" evidence="9">
    <location>
        <begin position="5"/>
        <end position="384"/>
    </location>
</feature>
<feature type="transmembrane region" description="Helical" evidence="8">
    <location>
        <begin position="299"/>
        <end position="324"/>
    </location>
</feature>
<dbReference type="PANTHER" id="PTHR23502">
    <property type="entry name" value="MAJOR FACILITATOR SUPERFAMILY"/>
    <property type="match status" value="1"/>
</dbReference>
<feature type="transmembrane region" description="Helical" evidence="8">
    <location>
        <begin position="336"/>
        <end position="356"/>
    </location>
</feature>
<feature type="transmembrane region" description="Helical" evidence="8">
    <location>
        <begin position="42"/>
        <end position="62"/>
    </location>
</feature>
<evidence type="ECO:0000256" key="2">
    <source>
        <dbReference type="ARBA" id="ARBA00006236"/>
    </source>
</evidence>
<evidence type="ECO:0000256" key="5">
    <source>
        <dbReference type="ARBA" id="ARBA00022692"/>
    </source>
</evidence>
<dbReference type="InterPro" id="IPR004812">
    <property type="entry name" value="Efflux_drug-R_Bcr/CmlA"/>
</dbReference>
<keyword evidence="3 8" id="KW-0813">Transport</keyword>
<organism evidence="10 11">
    <name type="scientific">Martelella alba</name>
    <dbReference type="NCBI Taxonomy" id="2590451"/>
    <lineage>
        <taxon>Bacteria</taxon>
        <taxon>Pseudomonadati</taxon>
        <taxon>Pseudomonadota</taxon>
        <taxon>Alphaproteobacteria</taxon>
        <taxon>Hyphomicrobiales</taxon>
        <taxon>Aurantimonadaceae</taxon>
        <taxon>Martelella</taxon>
    </lineage>
</organism>
<keyword evidence="8" id="KW-0997">Cell inner membrane</keyword>
<evidence type="ECO:0000256" key="4">
    <source>
        <dbReference type="ARBA" id="ARBA00022475"/>
    </source>
</evidence>
<dbReference type="NCBIfam" id="TIGR00710">
    <property type="entry name" value="efflux_Bcr_CflA"/>
    <property type="match status" value="1"/>
</dbReference>
<evidence type="ECO:0000256" key="8">
    <source>
        <dbReference type="RuleBase" id="RU365088"/>
    </source>
</evidence>
<reference evidence="10 11" key="1">
    <citation type="submission" date="2019-04" db="EMBL/GenBank/DDBJ databases">
        <authorList>
            <person name="Li M."/>
            <person name="Gao C."/>
        </authorList>
    </citation>
    <scope>NUCLEOTIDE SEQUENCE [LARGE SCALE GENOMIC DNA]</scope>
    <source>
        <strain evidence="10 11">BGMRC 2031</strain>
    </source>
</reference>
<feature type="transmembrane region" description="Helical" evidence="8">
    <location>
        <begin position="99"/>
        <end position="120"/>
    </location>
</feature>
<dbReference type="EMBL" id="SZPQ01000027">
    <property type="protein sequence ID" value="TKI04586.1"/>
    <property type="molecule type" value="Genomic_DNA"/>
</dbReference>
<dbReference type="Gene3D" id="1.20.1720.10">
    <property type="entry name" value="Multidrug resistance protein D"/>
    <property type="match status" value="1"/>
</dbReference>
<name>A0ABY2SJ78_9HYPH</name>
<evidence type="ECO:0000256" key="7">
    <source>
        <dbReference type="ARBA" id="ARBA00023136"/>
    </source>
</evidence>
<dbReference type="SUPFAM" id="SSF103473">
    <property type="entry name" value="MFS general substrate transporter"/>
    <property type="match status" value="1"/>
</dbReference>
<dbReference type="CDD" id="cd17320">
    <property type="entry name" value="MFS_MdfA_MDR_like"/>
    <property type="match status" value="1"/>
</dbReference>
<proteinExistence type="inferred from homology"/>
<sequence>MQRISLRTAVILGALTALGPVCTDLYLPALPAIQQELGSGTALVQMTLTASLIGLGVGQLIFGPLSDRLGRKGPLMLSLAIFILSSIACARIDNVPLLIIMRFVQGLAGAGGSVLSRAVARDKYHGNTLVAFFALLMAINGVAPVISPVIGSYIASIWGWRDIFTIMAVLGILLLASSVCWIAETLPKRAKGVSLIKQSARLLANRAFAMNCLVQSFLTAGLFAYIGASSFVLQNEYHLTLLQFSYVFGCNGVGLLLSSLFFSRLSVRFSLGRIYNIGLVADLVLAGLLLLGVMNGLPLTGVLILLFLTVSMISGIGTLAASLAMDSVRPEQSGTASAFLGFAMFLLGGIAAPATAIGGVSMLKMSVAIVLCFLIALLLRWSHLRSHAVPRP</sequence>
<dbReference type="PROSITE" id="PS50850">
    <property type="entry name" value="MFS"/>
    <property type="match status" value="1"/>
</dbReference>
<dbReference type="RefSeq" id="WP_136991436.1">
    <property type="nucleotide sequence ID" value="NZ_SZPQ01000027.1"/>
</dbReference>
<dbReference type="InterPro" id="IPR036259">
    <property type="entry name" value="MFS_trans_sf"/>
</dbReference>
<dbReference type="Proteomes" id="UP000305202">
    <property type="component" value="Unassembled WGS sequence"/>
</dbReference>